<reference evidence="2" key="2">
    <citation type="submission" date="2020-09" db="EMBL/GenBank/DDBJ databases">
        <authorList>
            <person name="Sun Q."/>
            <person name="Zhou Y."/>
        </authorList>
    </citation>
    <scope>NUCLEOTIDE SEQUENCE</scope>
    <source>
        <strain evidence="2">CGMCC 1.16012</strain>
    </source>
</reference>
<name>A0A917A9V2_9RHOB</name>
<dbReference type="RefSeq" id="WP_095596904.1">
    <property type="nucleotide sequence ID" value="NZ_BMKN01000001.1"/>
</dbReference>
<dbReference type="AlphaFoldDB" id="A0A917A9V2"/>
<dbReference type="EMBL" id="BMKN01000001">
    <property type="protein sequence ID" value="GGE37397.1"/>
    <property type="molecule type" value="Genomic_DNA"/>
</dbReference>
<dbReference type="SUPFAM" id="SSF52540">
    <property type="entry name" value="P-loop containing nucleoside triphosphate hydrolases"/>
    <property type="match status" value="1"/>
</dbReference>
<comment type="caution">
    <text evidence="2">The sequence shown here is derived from an EMBL/GenBank/DDBJ whole genome shotgun (WGS) entry which is preliminary data.</text>
</comment>
<dbReference type="Pfam" id="PF00350">
    <property type="entry name" value="Dynamin_N"/>
    <property type="match status" value="1"/>
</dbReference>
<dbReference type="InterPro" id="IPR045063">
    <property type="entry name" value="Dynamin_N"/>
</dbReference>
<evidence type="ECO:0000313" key="3">
    <source>
        <dbReference type="Proteomes" id="UP000606730"/>
    </source>
</evidence>
<dbReference type="CDD" id="cd00882">
    <property type="entry name" value="Ras_like_GTPase"/>
    <property type="match status" value="1"/>
</dbReference>
<accession>A0A917A9V2</accession>
<gene>
    <name evidence="2" type="ORF">GCM10011517_01400</name>
</gene>
<dbReference type="Proteomes" id="UP000606730">
    <property type="component" value="Unassembled WGS sequence"/>
</dbReference>
<reference evidence="2" key="1">
    <citation type="journal article" date="2014" name="Int. J. Syst. Evol. Microbiol.">
        <title>Complete genome sequence of Corynebacterium casei LMG S-19264T (=DSM 44701T), isolated from a smear-ripened cheese.</title>
        <authorList>
            <consortium name="US DOE Joint Genome Institute (JGI-PGF)"/>
            <person name="Walter F."/>
            <person name="Albersmeier A."/>
            <person name="Kalinowski J."/>
            <person name="Ruckert C."/>
        </authorList>
    </citation>
    <scope>NUCLEOTIDE SEQUENCE</scope>
    <source>
        <strain evidence="2">CGMCC 1.16012</strain>
    </source>
</reference>
<dbReference type="Gene3D" id="3.40.50.300">
    <property type="entry name" value="P-loop containing nucleotide triphosphate hydrolases"/>
    <property type="match status" value="1"/>
</dbReference>
<evidence type="ECO:0000313" key="2">
    <source>
        <dbReference type="EMBL" id="GGE37397.1"/>
    </source>
</evidence>
<evidence type="ECO:0000259" key="1">
    <source>
        <dbReference type="Pfam" id="PF00350"/>
    </source>
</evidence>
<proteinExistence type="predicted"/>
<sequence>MAKLPDVSNDVSLLKRFIRAVEDLPTQPSAMVEVAQNHAEILLRRLETPVRIAVAGPSGAGKSSLVNLLLGAPLAPTGEGRVLPTLLFEHSENEKTTVGWWDRPSKETAGHVIKAALKEQPDLISIGVDSPILKTLQLIDVSGLDRPGHDKDAVLALTQLADVLIWCSTISDKLGDDQAALVKMLPKRLTKNSLVVLTHADELSREQAEAAAAEVERGNGKDFLYVSYIATPQAWAGFHGEGNDPAAMWEQSGAPDVLADLLEVAVKTRKKEVEKIQRSIARQVVPFLNDVPMPPEETAPEPVITEPVEAAAVEPTPEPVPEPVAVPAQPTPEEPVAAPVEEASAATSGGAVLFEEWVAKLADLQNQVSTEEIDNDSDFVQAAQELVSDFLDELMDVETIPDDHDWLVAEFEKANDLMILLQFESGDRTTVDAAYIVAQLTDSLSYI</sequence>
<dbReference type="InterPro" id="IPR027417">
    <property type="entry name" value="P-loop_NTPase"/>
</dbReference>
<protein>
    <recommendedName>
        <fullName evidence="1">Dynamin N-terminal domain-containing protein</fullName>
    </recommendedName>
</protein>
<keyword evidence="3" id="KW-1185">Reference proteome</keyword>
<organism evidence="2 3">
    <name type="scientific">Actibacterium pelagium</name>
    <dbReference type="NCBI Taxonomy" id="2029103"/>
    <lineage>
        <taxon>Bacteria</taxon>
        <taxon>Pseudomonadati</taxon>
        <taxon>Pseudomonadota</taxon>
        <taxon>Alphaproteobacteria</taxon>
        <taxon>Rhodobacterales</taxon>
        <taxon>Roseobacteraceae</taxon>
        <taxon>Actibacterium</taxon>
    </lineage>
</organism>
<feature type="domain" description="Dynamin N-terminal" evidence="1">
    <location>
        <begin position="52"/>
        <end position="199"/>
    </location>
</feature>
<dbReference type="OrthoDB" id="7647819at2"/>